<dbReference type="EMBL" id="CQPA01000006">
    <property type="protein sequence ID" value="CNT87319.1"/>
    <property type="molecule type" value="Genomic_DNA"/>
</dbReference>
<proteinExistence type="predicted"/>
<sequence>MGNVINNQERFDGVHIGVTATVIFRLAKGFVPGLQAHLLFFTPEVFLNHFYGVIQQFSGFRMPGRDGAGRAQQGEEVLITLFRGIHHALIVNAGIPAAVFFIAQCAVHGFDAMIDQIISARSAHRRRHGINVQHTRRDPKMGAHLFFNLPFISQPAETCRHHGVFTEIKDAVGFLLQPAVVAQRVKPFHSFILVLTTFRHHFIDDLAQTLQLRRRNIT</sequence>
<accession>A0A655C040</accession>
<evidence type="ECO:0000313" key="2">
    <source>
        <dbReference type="Proteomes" id="UP000041314"/>
    </source>
</evidence>
<protein>
    <submittedName>
        <fullName evidence="1">Uncharacterized protein</fullName>
    </submittedName>
</protein>
<reference evidence="1 2" key="1">
    <citation type="submission" date="2015-03" db="EMBL/GenBank/DDBJ databases">
        <authorList>
            <consortium name="Pathogen Informatics"/>
        </authorList>
    </citation>
    <scope>NUCLEOTIDE SEQUENCE [LARGE SCALE GENOMIC DNA]</scope>
    <source>
        <strain evidence="1 2">A1104</strain>
    </source>
</reference>
<gene>
    <name evidence="1" type="ORF">ERS008198_01305</name>
</gene>
<dbReference type="AlphaFoldDB" id="A0A655C040"/>
<evidence type="ECO:0000313" key="1">
    <source>
        <dbReference type="EMBL" id="CNT87319.1"/>
    </source>
</evidence>
<organism evidence="1 2">
    <name type="scientific">Salmonella enterica subsp. enterica serovar Bovismorbificans</name>
    <dbReference type="NCBI Taxonomy" id="58097"/>
    <lineage>
        <taxon>Bacteria</taxon>
        <taxon>Pseudomonadati</taxon>
        <taxon>Pseudomonadota</taxon>
        <taxon>Gammaproteobacteria</taxon>
        <taxon>Enterobacterales</taxon>
        <taxon>Enterobacteriaceae</taxon>
        <taxon>Salmonella</taxon>
    </lineage>
</organism>
<name>A0A655C040_SALET</name>
<dbReference type="Proteomes" id="UP000041314">
    <property type="component" value="Unassembled WGS sequence"/>
</dbReference>